<gene>
    <name evidence="1" type="ORF">GLOINDRAFT_98816</name>
</gene>
<reference evidence="1" key="1">
    <citation type="submission" date="2013-07" db="EMBL/GenBank/DDBJ databases">
        <title>The genome of an arbuscular mycorrhizal fungus provides insights into the evolution of the oldest plant symbiosis.</title>
        <authorList>
            <consortium name="DOE Joint Genome Institute"/>
            <person name="Tisserant E."/>
            <person name="Malbreil M."/>
            <person name="Kuo A."/>
            <person name="Kohler A."/>
            <person name="Symeonidi A."/>
            <person name="Balestrini R."/>
            <person name="Charron P."/>
            <person name="Duensing N."/>
            <person name="Frei-dit-Frey N."/>
            <person name="Gianinazzi-Pearson V."/>
            <person name="Gilbert B."/>
            <person name="Handa Y."/>
            <person name="Hijri M."/>
            <person name="Kaul R."/>
            <person name="Kawaguchi M."/>
            <person name="Krajinski F."/>
            <person name="Lammers P."/>
            <person name="Lapierre D."/>
            <person name="Masclaux F.G."/>
            <person name="Murat C."/>
            <person name="Morin E."/>
            <person name="Ndikumana S."/>
            <person name="Pagni M."/>
            <person name="Petitpierre D."/>
            <person name="Requena N."/>
            <person name="Rosikiewicz P."/>
            <person name="Riley R."/>
            <person name="Saito K."/>
            <person name="San Clemente H."/>
            <person name="Shapiro H."/>
            <person name="van Tuinen D."/>
            <person name="Becard G."/>
            <person name="Bonfante P."/>
            <person name="Paszkowski U."/>
            <person name="Shachar-Hill Y."/>
            <person name="Young J.P."/>
            <person name="Sanders I.R."/>
            <person name="Henrissat B."/>
            <person name="Rensing S.A."/>
            <person name="Grigoriev I.V."/>
            <person name="Corradi N."/>
            <person name="Roux C."/>
            <person name="Martin F."/>
        </authorList>
    </citation>
    <scope>NUCLEOTIDE SEQUENCE</scope>
    <source>
        <strain evidence="1">DAOM 197198</strain>
    </source>
</reference>
<dbReference type="EMBL" id="KI290461">
    <property type="protein sequence ID" value="ESA07349.1"/>
    <property type="molecule type" value="Genomic_DNA"/>
</dbReference>
<dbReference type="HOGENOM" id="CLU_2172392_0_0_1"/>
<name>U9TGN3_RHIID</name>
<proteinExistence type="predicted"/>
<sequence>MNFITTLFNEHFGYNLDTSASHFEASKAFTKPMLNDIECINQRLYYVSVHGLAKKASQIACKSCDDSFIALLEEYINKKNREALNLEQSRSSQIVMIIKLRMNISLSGLH</sequence>
<dbReference type="AlphaFoldDB" id="U9TGN3"/>
<protein>
    <submittedName>
        <fullName evidence="1">Uncharacterized protein</fullName>
    </submittedName>
</protein>
<organism evidence="1">
    <name type="scientific">Rhizophagus irregularis (strain DAOM 181602 / DAOM 197198 / MUCL 43194)</name>
    <name type="common">Arbuscular mycorrhizal fungus</name>
    <name type="synonym">Glomus intraradices</name>
    <dbReference type="NCBI Taxonomy" id="747089"/>
    <lineage>
        <taxon>Eukaryota</taxon>
        <taxon>Fungi</taxon>
        <taxon>Fungi incertae sedis</taxon>
        <taxon>Mucoromycota</taxon>
        <taxon>Glomeromycotina</taxon>
        <taxon>Glomeromycetes</taxon>
        <taxon>Glomerales</taxon>
        <taxon>Glomeraceae</taxon>
        <taxon>Rhizophagus</taxon>
    </lineage>
</organism>
<dbReference type="VEuPathDB" id="FungiDB:RhiirFUN_026799"/>
<evidence type="ECO:0000313" key="1">
    <source>
        <dbReference type="EMBL" id="ESA07349.1"/>
    </source>
</evidence>
<accession>U9TGN3</accession>